<proteinExistence type="predicted"/>
<accession>A0A857KZ84</accession>
<evidence type="ECO:0000313" key="1">
    <source>
        <dbReference type="EMBL" id="QHN40211.1"/>
    </source>
</evidence>
<dbReference type="EMBL" id="CP045810">
    <property type="protein sequence ID" value="QHN40211.1"/>
    <property type="molecule type" value="Genomic_DNA"/>
</dbReference>
<name>A0A857KZ84_9ACTN</name>
<dbReference type="RefSeq" id="WP_005187024.1">
    <property type="nucleotide sequence ID" value="NZ_CP045804.1"/>
</dbReference>
<dbReference type="InterPro" id="IPR016795">
    <property type="entry name" value="UCP021697"/>
</dbReference>
<dbReference type="AlphaFoldDB" id="A0A857KZ84"/>
<reference evidence="1" key="1">
    <citation type="journal article" date="2021" name="Nat. Microbiol.">
        <title>Cocultivation of an ultrasmall environmental parasitic bacterium with lytic ability against bacteria associated with wastewater foams.</title>
        <authorList>
            <person name="Batinovic S."/>
            <person name="Rose J.J.A."/>
            <person name="Ratcliffe J."/>
            <person name="Seviour R.J."/>
            <person name="Petrovski S."/>
        </authorList>
    </citation>
    <scope>NUCLEOTIDE SEQUENCE</scope>
    <source>
        <strain evidence="1">CON44</strain>
    </source>
</reference>
<protein>
    <submittedName>
        <fullName evidence="1">RDD family protein</fullName>
    </submittedName>
</protein>
<dbReference type="PIRSF" id="PIRSF021697">
    <property type="entry name" value="UCP021697"/>
    <property type="match status" value="1"/>
</dbReference>
<gene>
    <name evidence="1" type="ORF">GII30_14590</name>
</gene>
<organism evidence="1">
    <name type="scientific">Gordonia amarae</name>
    <dbReference type="NCBI Taxonomy" id="36821"/>
    <lineage>
        <taxon>Bacteria</taxon>
        <taxon>Bacillati</taxon>
        <taxon>Actinomycetota</taxon>
        <taxon>Actinomycetes</taxon>
        <taxon>Mycobacteriales</taxon>
        <taxon>Gordoniaceae</taxon>
        <taxon>Gordonia</taxon>
    </lineage>
</organism>
<sequence length="165" mass="17324">MGRVTGSWLSGPQIGSPDSIEYRGADLGLPQSGPGSLATGWTRVLGLLIDWVLAYGLSLLFTPLSSPYLGTIVLGVWFAIGVLAVSVFGFTPGQFVAGMRVMRVDLGADRATAEVTGQTSPAAVGIVRAVARQVLIVFLVPALINDYNGRALHDRATGTALIRTR</sequence>